<dbReference type="EMBL" id="BAAARB010000008">
    <property type="protein sequence ID" value="GAA2378808.1"/>
    <property type="molecule type" value="Genomic_DNA"/>
</dbReference>
<dbReference type="RefSeq" id="WP_006895258.1">
    <property type="nucleotide sequence ID" value="NZ_BAAARB010000008.1"/>
</dbReference>
<evidence type="ECO:0000256" key="3">
    <source>
        <dbReference type="ARBA" id="ARBA00023163"/>
    </source>
</evidence>
<keyword evidence="7" id="KW-1185">Reference proteome</keyword>
<reference evidence="6 7" key="1">
    <citation type="journal article" date="2019" name="Int. J. Syst. Evol. Microbiol.">
        <title>The Global Catalogue of Microorganisms (GCM) 10K type strain sequencing project: providing services to taxonomists for standard genome sequencing and annotation.</title>
        <authorList>
            <consortium name="The Broad Institute Genomics Platform"/>
            <consortium name="The Broad Institute Genome Sequencing Center for Infectious Disease"/>
            <person name="Wu L."/>
            <person name="Ma J."/>
        </authorList>
    </citation>
    <scope>NUCLEOTIDE SEQUENCE [LARGE SCALE GENOMIC DNA]</scope>
    <source>
        <strain evidence="6 7">JCM 16227</strain>
    </source>
</reference>
<dbReference type="PRINTS" id="PR00455">
    <property type="entry name" value="HTHTETR"/>
</dbReference>
<dbReference type="Pfam" id="PF00440">
    <property type="entry name" value="TetR_N"/>
    <property type="match status" value="1"/>
</dbReference>
<comment type="caution">
    <text evidence="6">The sequence shown here is derived from an EMBL/GenBank/DDBJ whole genome shotgun (WGS) entry which is preliminary data.</text>
</comment>
<feature type="DNA-binding region" description="H-T-H motif" evidence="4">
    <location>
        <begin position="34"/>
        <end position="53"/>
    </location>
</feature>
<organism evidence="6 7">
    <name type="scientific">Gordonia cholesterolivorans</name>
    <dbReference type="NCBI Taxonomy" id="559625"/>
    <lineage>
        <taxon>Bacteria</taxon>
        <taxon>Bacillati</taxon>
        <taxon>Actinomycetota</taxon>
        <taxon>Actinomycetes</taxon>
        <taxon>Mycobacteriales</taxon>
        <taxon>Gordoniaceae</taxon>
        <taxon>Gordonia</taxon>
    </lineage>
</organism>
<sequence length="205" mass="22200">MARISRADQKERNRAALLATARTQFLDAGYAATSLDAIAEAAGFSKGAVYSNFKDKPTLCRAVLEDIHGEKLNELRGIVEQSTDLHGMLDAFAAWVRRTIGDVEWTMLEMEFAVLSRHHPEQKAMIVSLREDARDALAGLLETVLGDFSPLIDQAAADTSNPVPTRDEIADLILSTGIGLGIQRAIDPAVSVEPGIALIRSAFGR</sequence>
<feature type="domain" description="HTH tetR-type" evidence="5">
    <location>
        <begin position="11"/>
        <end position="71"/>
    </location>
</feature>
<evidence type="ECO:0000256" key="1">
    <source>
        <dbReference type="ARBA" id="ARBA00023015"/>
    </source>
</evidence>
<dbReference type="InterPro" id="IPR009057">
    <property type="entry name" value="Homeodomain-like_sf"/>
</dbReference>
<dbReference type="Gene3D" id="1.10.357.10">
    <property type="entry name" value="Tetracycline Repressor, domain 2"/>
    <property type="match status" value="1"/>
</dbReference>
<dbReference type="InterPro" id="IPR050109">
    <property type="entry name" value="HTH-type_TetR-like_transc_reg"/>
</dbReference>
<dbReference type="PANTHER" id="PTHR30055:SF234">
    <property type="entry name" value="HTH-TYPE TRANSCRIPTIONAL REGULATOR BETI"/>
    <property type="match status" value="1"/>
</dbReference>
<keyword evidence="3" id="KW-0804">Transcription</keyword>
<evidence type="ECO:0000259" key="5">
    <source>
        <dbReference type="PROSITE" id="PS50977"/>
    </source>
</evidence>
<evidence type="ECO:0000313" key="7">
    <source>
        <dbReference type="Proteomes" id="UP001501170"/>
    </source>
</evidence>
<gene>
    <name evidence="6" type="ORF">GCM10009855_18520</name>
</gene>
<keyword evidence="2 4" id="KW-0238">DNA-binding</keyword>
<evidence type="ECO:0000313" key="6">
    <source>
        <dbReference type="EMBL" id="GAA2378808.1"/>
    </source>
</evidence>
<dbReference type="PANTHER" id="PTHR30055">
    <property type="entry name" value="HTH-TYPE TRANSCRIPTIONAL REGULATOR RUTR"/>
    <property type="match status" value="1"/>
</dbReference>
<dbReference type="Proteomes" id="UP001501170">
    <property type="component" value="Unassembled WGS sequence"/>
</dbReference>
<keyword evidence="1" id="KW-0805">Transcription regulation</keyword>
<accession>A0ABN3HFM7</accession>
<protein>
    <submittedName>
        <fullName evidence="6">TetR/AcrR family transcriptional regulator</fullName>
    </submittedName>
</protein>
<evidence type="ECO:0000256" key="2">
    <source>
        <dbReference type="ARBA" id="ARBA00023125"/>
    </source>
</evidence>
<dbReference type="SUPFAM" id="SSF46689">
    <property type="entry name" value="Homeodomain-like"/>
    <property type="match status" value="1"/>
</dbReference>
<dbReference type="InterPro" id="IPR001647">
    <property type="entry name" value="HTH_TetR"/>
</dbReference>
<evidence type="ECO:0000256" key="4">
    <source>
        <dbReference type="PROSITE-ProRule" id="PRU00335"/>
    </source>
</evidence>
<proteinExistence type="predicted"/>
<dbReference type="PROSITE" id="PS50977">
    <property type="entry name" value="HTH_TETR_2"/>
    <property type="match status" value="1"/>
</dbReference>
<name>A0ABN3HFM7_9ACTN</name>